<protein>
    <recommendedName>
        <fullName evidence="4">DUF2125 domain-containing protein</fullName>
    </recommendedName>
</protein>
<proteinExistence type="predicted"/>
<reference evidence="3" key="1">
    <citation type="journal article" date="2019" name="Int. J. Syst. Evol. Microbiol.">
        <title>The Global Catalogue of Microorganisms (GCM) 10K type strain sequencing project: providing services to taxonomists for standard genome sequencing and annotation.</title>
        <authorList>
            <consortium name="The Broad Institute Genomics Platform"/>
            <consortium name="The Broad Institute Genome Sequencing Center for Infectious Disease"/>
            <person name="Wu L."/>
            <person name="Ma J."/>
        </authorList>
    </citation>
    <scope>NUCLEOTIDE SEQUENCE [LARGE SCALE GENOMIC DNA]</scope>
    <source>
        <strain evidence="3">NBRC 103166</strain>
    </source>
</reference>
<dbReference type="RefSeq" id="WP_284204917.1">
    <property type="nucleotide sequence ID" value="NZ_BSPQ01000015.1"/>
</dbReference>
<dbReference type="EMBL" id="BSPQ01000015">
    <property type="protein sequence ID" value="GLS91815.1"/>
    <property type="molecule type" value="Genomic_DNA"/>
</dbReference>
<evidence type="ECO:0000313" key="2">
    <source>
        <dbReference type="EMBL" id="GLS91815.1"/>
    </source>
</evidence>
<accession>A0ABQ6E3Q6</accession>
<evidence type="ECO:0000256" key="1">
    <source>
        <dbReference type="SAM" id="Phobius"/>
    </source>
</evidence>
<keyword evidence="1" id="KW-0812">Transmembrane</keyword>
<name>A0ABQ6E3Q6_9GAMM</name>
<comment type="caution">
    <text evidence="2">The sequence shown here is derived from an EMBL/GenBank/DDBJ whole genome shotgun (WGS) entry which is preliminary data.</text>
</comment>
<gene>
    <name evidence="2" type="ORF">GCM10007916_28850</name>
</gene>
<dbReference type="Proteomes" id="UP001157353">
    <property type="component" value="Unassembled WGS sequence"/>
</dbReference>
<keyword evidence="1" id="KW-0472">Membrane</keyword>
<sequence length="267" mass="30735">MFYKFFKKYMLLSVLLFVFIVVAIITWVVFYFIYLQPEEPQVPIENQREIMIERALNEVNSAVEFGNIVMANEVVRRISYTGGEAFLFGQFKGGKCDFTRCKLHFSLFEYPTSAALVEIKLFFSGFSDLTVNHLGQSKELTVDFSWFQLTDKQNDISETELLLTDKNTMLDKYTDLYAITENNMRSIFSVSDLKKSTIVSTRDVLIPKNIKNIEKLDFVVITESLVALPIIYESLVDIFATEKFSVTSFSLENKKITLSIRLLVKGS</sequence>
<evidence type="ECO:0000313" key="3">
    <source>
        <dbReference type="Proteomes" id="UP001157353"/>
    </source>
</evidence>
<evidence type="ECO:0008006" key="4">
    <source>
        <dbReference type="Google" id="ProtNLM"/>
    </source>
</evidence>
<keyword evidence="1" id="KW-1133">Transmembrane helix</keyword>
<feature type="transmembrane region" description="Helical" evidence="1">
    <location>
        <begin position="12"/>
        <end position="34"/>
    </location>
</feature>
<keyword evidence="3" id="KW-1185">Reference proteome</keyword>
<organism evidence="2 3">
    <name type="scientific">Psychromonas marina</name>
    <dbReference type="NCBI Taxonomy" id="88364"/>
    <lineage>
        <taxon>Bacteria</taxon>
        <taxon>Pseudomonadati</taxon>
        <taxon>Pseudomonadota</taxon>
        <taxon>Gammaproteobacteria</taxon>
        <taxon>Alteromonadales</taxon>
        <taxon>Psychromonadaceae</taxon>
        <taxon>Psychromonas</taxon>
    </lineage>
</organism>